<evidence type="ECO:0000313" key="2">
    <source>
        <dbReference type="EMBL" id="RLV81484.1"/>
    </source>
</evidence>
<dbReference type="Gene3D" id="3.30.360.10">
    <property type="entry name" value="Dihydrodipicolinate Reductase, domain 2"/>
    <property type="match status" value="1"/>
</dbReference>
<evidence type="ECO:0000256" key="1">
    <source>
        <dbReference type="SAM" id="MobiDB-lite"/>
    </source>
</evidence>
<proteinExistence type="predicted"/>
<organism evidence="2 3">
    <name type="scientific">Streptomyces rapamycinicus (strain ATCC 29253 / DSM 41530 / NRRL 5491 / AYB-994)</name>
    <name type="common">Streptomyces hygroscopicus (strain ATCC 29253)</name>
    <dbReference type="NCBI Taxonomy" id="1343740"/>
    <lineage>
        <taxon>Bacteria</taxon>
        <taxon>Bacillati</taxon>
        <taxon>Actinomycetota</taxon>
        <taxon>Actinomycetes</taxon>
        <taxon>Kitasatosporales</taxon>
        <taxon>Streptomycetaceae</taxon>
        <taxon>Streptomyces</taxon>
        <taxon>Streptomyces violaceusniger group</taxon>
    </lineage>
</organism>
<protein>
    <submittedName>
        <fullName evidence="2">Oxidoreductase</fullName>
    </submittedName>
</protein>
<gene>
    <name evidence="2" type="ORF">D3C57_123905</name>
</gene>
<dbReference type="Proteomes" id="UP000281594">
    <property type="component" value="Unassembled WGS sequence"/>
</dbReference>
<dbReference type="EMBL" id="QYCY01000001">
    <property type="protein sequence ID" value="RLV81484.1"/>
    <property type="molecule type" value="Genomic_DNA"/>
</dbReference>
<name>A0A3L8RP83_STRRN</name>
<evidence type="ECO:0000313" key="3">
    <source>
        <dbReference type="Proteomes" id="UP000281594"/>
    </source>
</evidence>
<dbReference type="AlphaFoldDB" id="A0A3L8RP83"/>
<accession>A0A3L8RP83</accession>
<sequence>MTAEDQIAVTGTLESGAVAALRFRGGSSRATDFHWEINGAEGAPGSPRTSPTRSAATASSTASRNRPAPEHA</sequence>
<feature type="region of interest" description="Disordered" evidence="1">
    <location>
        <begin position="37"/>
        <end position="72"/>
    </location>
</feature>
<feature type="compositionally biased region" description="Low complexity" evidence="1">
    <location>
        <begin position="46"/>
        <end position="66"/>
    </location>
</feature>
<reference evidence="2 3" key="1">
    <citation type="journal article" date="2018" name="J. Biol. Chem.">
        <title>Discovery of the actinoplanic acid pathway in Streptomyces rapamycinicus reveals a genetically conserved synergism with rapamycin.</title>
        <authorList>
            <person name="Mrak P."/>
            <person name="Krastel P."/>
            <person name="Pivk Lukancic P."/>
            <person name="Tao J."/>
            <person name="Pistorius D."/>
            <person name="Moore C.M."/>
        </authorList>
    </citation>
    <scope>NUCLEOTIDE SEQUENCE [LARGE SCALE GENOMIC DNA]</scope>
    <source>
        <strain evidence="2 3">NRRL 5491</strain>
    </source>
</reference>
<comment type="caution">
    <text evidence="2">The sequence shown here is derived from an EMBL/GenBank/DDBJ whole genome shotgun (WGS) entry which is preliminary data.</text>
</comment>